<keyword evidence="4" id="KW-1185">Reference proteome</keyword>
<dbReference type="EMBL" id="JBHUKY010000033">
    <property type="protein sequence ID" value="MFD2412235.1"/>
    <property type="molecule type" value="Genomic_DNA"/>
</dbReference>
<protein>
    <submittedName>
        <fullName evidence="3">DUF4179 domain-containing protein</fullName>
    </submittedName>
</protein>
<keyword evidence="1" id="KW-0472">Membrane</keyword>
<comment type="caution">
    <text evidence="3">The sequence shown here is derived from an EMBL/GenBank/DDBJ whole genome shotgun (WGS) entry which is preliminary data.</text>
</comment>
<accession>A0ABW5FCK1</accession>
<feature type="domain" description="DUF4179" evidence="2">
    <location>
        <begin position="52"/>
        <end position="132"/>
    </location>
</feature>
<organism evidence="3 4">
    <name type="scientific">Paenibacillus rhizoplanae</name>
    <dbReference type="NCBI Taxonomy" id="1917181"/>
    <lineage>
        <taxon>Bacteria</taxon>
        <taxon>Bacillati</taxon>
        <taxon>Bacillota</taxon>
        <taxon>Bacilli</taxon>
        <taxon>Bacillales</taxon>
        <taxon>Paenibacillaceae</taxon>
        <taxon>Paenibacillus</taxon>
    </lineage>
</organism>
<dbReference type="InterPro" id="IPR025436">
    <property type="entry name" value="DUF4179"/>
</dbReference>
<keyword evidence="1" id="KW-0812">Transmembrane</keyword>
<name>A0ABW5FCK1_9BACL</name>
<proteinExistence type="predicted"/>
<gene>
    <name evidence="3" type="ORF">ACFSX3_20280</name>
</gene>
<evidence type="ECO:0000259" key="2">
    <source>
        <dbReference type="Pfam" id="PF13786"/>
    </source>
</evidence>
<keyword evidence="1" id="KW-1133">Transmembrane helix</keyword>
<feature type="transmembrane region" description="Helical" evidence="1">
    <location>
        <begin position="58"/>
        <end position="77"/>
    </location>
</feature>
<reference evidence="4" key="1">
    <citation type="journal article" date="2019" name="Int. J. Syst. Evol. Microbiol.">
        <title>The Global Catalogue of Microorganisms (GCM) 10K type strain sequencing project: providing services to taxonomists for standard genome sequencing and annotation.</title>
        <authorList>
            <consortium name="The Broad Institute Genomics Platform"/>
            <consortium name="The Broad Institute Genome Sequencing Center for Infectious Disease"/>
            <person name="Wu L."/>
            <person name="Ma J."/>
        </authorList>
    </citation>
    <scope>NUCLEOTIDE SEQUENCE [LARGE SCALE GENOMIC DNA]</scope>
    <source>
        <strain evidence="4">CCM 8725</strain>
    </source>
</reference>
<dbReference type="Pfam" id="PF13786">
    <property type="entry name" value="DUF4179"/>
    <property type="match status" value="1"/>
</dbReference>
<dbReference type="Gene3D" id="2.60.40.1630">
    <property type="entry name" value="bacillus anthracis domain"/>
    <property type="match status" value="1"/>
</dbReference>
<dbReference type="Proteomes" id="UP001597448">
    <property type="component" value="Unassembled WGS sequence"/>
</dbReference>
<evidence type="ECO:0000256" key="1">
    <source>
        <dbReference type="SAM" id="Phobius"/>
    </source>
</evidence>
<dbReference type="RefSeq" id="WP_209987755.1">
    <property type="nucleotide sequence ID" value="NZ_JBHUKY010000033.1"/>
</dbReference>
<evidence type="ECO:0000313" key="4">
    <source>
        <dbReference type="Proteomes" id="UP001597448"/>
    </source>
</evidence>
<sequence>MDRTEAQLKRRLNEDQELNYPDFEQMWGRMEQAGYTSSKGSSRAGTNSPVRHRNWRKITVAASFSVVLMAVPVYAAVQVDWGNLLNHRSGVQAALAQNLGQPLGQTITKDGVTLTLHTALSDENRTVILYSLDVGGDKGNGMWNVNGMSLKDAKGNGDDNEYYYQQWDEKNKRYNGYFETNWSPGQETVKVSLSATGIQSYSQQEVDLKLDTDSPERQSFPVNRDGLESFSVQSFKEGNEQLMLSTAAVFNNQEAKSLAYPQIIAYRDGEPVKNSQAGAMGKPGDNGEYTSLQYYKPGDVPKADTTYKLSYTKLERNIDGPWTFDFELSKQKMAGATMKTALDLPLEAEDASNRIEQMVVTPTQIRVSIRTKAKFAELPYVNYTLEVGGQKLEGGLWYSTSEDKDLRTLRFERPVNLEITKTTPMTLVGNYKVTRHEDDKKPLELNNISSEKQTLIRQTGGYPVQWTYYMQGADLYVEMKSDDPHFGGVNQTHIGTGKDRILGKIVTVGFRGDGNNRSIDVYKDFKGTEASIYMFFYSTNEPDKETRVKLQGQ</sequence>
<evidence type="ECO:0000313" key="3">
    <source>
        <dbReference type="EMBL" id="MFD2412235.1"/>
    </source>
</evidence>